<dbReference type="PANTHER" id="PTHR37299">
    <property type="entry name" value="TRANSCRIPTIONAL REGULATOR-RELATED"/>
    <property type="match status" value="1"/>
</dbReference>
<dbReference type="RefSeq" id="WP_053995659.1">
    <property type="nucleotide sequence ID" value="NZ_CP065643.1"/>
</dbReference>
<sequence length="152" mass="17764">MKIQLTINNALEETEVHIYAKVYNEQIEQLMKQLQASQTTQANVLDGYYQQEIHLLKITDIFSIYAEDAKIYLQTNEHEFESKRKLYELETQLVKDFVRVNKSTLVNIHKIASIQMGKIGTTQLLLENDTSIPVSRKYLKELKRYLGIGRDL</sequence>
<dbReference type="PANTHER" id="PTHR37299:SF1">
    <property type="entry name" value="STAGE 0 SPORULATION PROTEIN A HOMOLOG"/>
    <property type="match status" value="1"/>
</dbReference>
<dbReference type="PATRIC" id="fig|33935.3.peg.4907"/>
<feature type="domain" description="HTH LytTR-type" evidence="1">
    <location>
        <begin position="45"/>
        <end position="148"/>
    </location>
</feature>
<dbReference type="GO" id="GO:0003677">
    <property type="term" value="F:DNA binding"/>
    <property type="evidence" value="ECO:0007669"/>
    <property type="project" value="InterPro"/>
</dbReference>
<dbReference type="Gene3D" id="2.40.50.1020">
    <property type="entry name" value="LytTr DNA-binding domain"/>
    <property type="match status" value="1"/>
</dbReference>
<evidence type="ECO:0000313" key="3">
    <source>
        <dbReference type="Proteomes" id="UP000037977"/>
    </source>
</evidence>
<organism evidence="2 3">
    <name type="scientific">Lysinibacillus macroides</name>
    <dbReference type="NCBI Taxonomy" id="33935"/>
    <lineage>
        <taxon>Bacteria</taxon>
        <taxon>Bacillati</taxon>
        <taxon>Bacillota</taxon>
        <taxon>Bacilli</taxon>
        <taxon>Bacillales</taxon>
        <taxon>Bacillaceae</taxon>
        <taxon>Lysinibacillus</taxon>
    </lineage>
</organism>
<gene>
    <name evidence="2" type="ORF">ADM90_14435</name>
</gene>
<keyword evidence="3" id="KW-1185">Reference proteome</keyword>
<reference evidence="2 3" key="1">
    <citation type="submission" date="2015-07" db="EMBL/GenBank/DDBJ databases">
        <title>Genome sequencing project for genomic taxonomy and phylogenomics of Bacillus-like bacteria.</title>
        <authorList>
            <person name="Liu B."/>
            <person name="Wang J."/>
            <person name="Zhu Y."/>
            <person name="Liu G."/>
            <person name="Chen Q."/>
            <person name="Chen Z."/>
            <person name="Che J."/>
            <person name="Ge C."/>
            <person name="Shi H."/>
            <person name="Pan Z."/>
            <person name="Liu X."/>
        </authorList>
    </citation>
    <scope>NUCLEOTIDE SEQUENCE [LARGE SCALE GENOMIC DNA]</scope>
    <source>
        <strain evidence="2 3">DSM 54</strain>
    </source>
</reference>
<dbReference type="Pfam" id="PF04397">
    <property type="entry name" value="LytTR"/>
    <property type="match status" value="1"/>
</dbReference>
<proteinExistence type="predicted"/>
<dbReference type="InterPro" id="IPR007492">
    <property type="entry name" value="LytTR_DNA-bd_dom"/>
</dbReference>
<dbReference type="InterPro" id="IPR046947">
    <property type="entry name" value="LytR-like"/>
</dbReference>
<evidence type="ECO:0000259" key="1">
    <source>
        <dbReference type="PROSITE" id="PS50930"/>
    </source>
</evidence>
<dbReference type="PROSITE" id="PS50930">
    <property type="entry name" value="HTH_LYTTR"/>
    <property type="match status" value="1"/>
</dbReference>
<dbReference type="GO" id="GO:0000156">
    <property type="term" value="F:phosphorelay response regulator activity"/>
    <property type="evidence" value="ECO:0007669"/>
    <property type="project" value="InterPro"/>
</dbReference>
<dbReference type="OrthoDB" id="9808614at2"/>
<name>A0A0N1J055_9BACI</name>
<dbReference type="SMART" id="SM00850">
    <property type="entry name" value="LytTR"/>
    <property type="match status" value="1"/>
</dbReference>
<accession>A0A0N1J055</accession>
<dbReference type="STRING" id="33935.ADM90_14435"/>
<dbReference type="Proteomes" id="UP000037977">
    <property type="component" value="Unassembled WGS sequence"/>
</dbReference>
<dbReference type="AlphaFoldDB" id="A0A0N1J055"/>
<evidence type="ECO:0000313" key="2">
    <source>
        <dbReference type="EMBL" id="KOY81591.1"/>
    </source>
</evidence>
<protein>
    <submittedName>
        <fullName evidence="2">Response regulator</fullName>
    </submittedName>
</protein>
<comment type="caution">
    <text evidence="2">The sequence shown here is derived from an EMBL/GenBank/DDBJ whole genome shotgun (WGS) entry which is preliminary data.</text>
</comment>
<dbReference type="EMBL" id="LGCI01000009">
    <property type="protein sequence ID" value="KOY81591.1"/>
    <property type="molecule type" value="Genomic_DNA"/>
</dbReference>